<name>A0A3M0LEC1_HIRRU</name>
<comment type="caution">
    <text evidence="2">The sequence shown here is derived from an EMBL/GenBank/DDBJ whole genome shotgun (WGS) entry which is preliminary data.</text>
</comment>
<dbReference type="EMBL" id="QRBI01000098">
    <property type="protein sequence ID" value="RMC17497.1"/>
    <property type="molecule type" value="Genomic_DNA"/>
</dbReference>
<sequence>MAMAVAARTGLSGRSAGADAGLARCPRRSPRRRVPERSLLSPFPPDRPRLELPVHPDPHRVYFRAALLLTWKPIPLSVPENWKLKLPKKSKEN</sequence>
<organism evidence="2 3">
    <name type="scientific">Hirundo rustica rustica</name>
    <dbReference type="NCBI Taxonomy" id="333673"/>
    <lineage>
        <taxon>Eukaryota</taxon>
        <taxon>Metazoa</taxon>
        <taxon>Chordata</taxon>
        <taxon>Craniata</taxon>
        <taxon>Vertebrata</taxon>
        <taxon>Euteleostomi</taxon>
        <taxon>Archelosauria</taxon>
        <taxon>Archosauria</taxon>
        <taxon>Dinosauria</taxon>
        <taxon>Saurischia</taxon>
        <taxon>Theropoda</taxon>
        <taxon>Coelurosauria</taxon>
        <taxon>Aves</taxon>
        <taxon>Neognathae</taxon>
        <taxon>Neoaves</taxon>
        <taxon>Telluraves</taxon>
        <taxon>Australaves</taxon>
        <taxon>Passeriformes</taxon>
        <taxon>Sylvioidea</taxon>
        <taxon>Hirundinidae</taxon>
        <taxon>Hirundo</taxon>
    </lineage>
</organism>
<proteinExistence type="predicted"/>
<gene>
    <name evidence="2" type="ORF">DUI87_05158</name>
</gene>
<dbReference type="AlphaFoldDB" id="A0A3M0LEC1"/>
<evidence type="ECO:0000313" key="2">
    <source>
        <dbReference type="EMBL" id="RMC17497.1"/>
    </source>
</evidence>
<evidence type="ECO:0000256" key="1">
    <source>
        <dbReference type="SAM" id="MobiDB-lite"/>
    </source>
</evidence>
<dbReference type="Proteomes" id="UP000269221">
    <property type="component" value="Unassembled WGS sequence"/>
</dbReference>
<evidence type="ECO:0000313" key="3">
    <source>
        <dbReference type="Proteomes" id="UP000269221"/>
    </source>
</evidence>
<reference evidence="2 3" key="1">
    <citation type="submission" date="2018-07" db="EMBL/GenBank/DDBJ databases">
        <title>A high quality draft genome assembly of the barn swallow (H. rustica rustica).</title>
        <authorList>
            <person name="Formenti G."/>
            <person name="Chiara M."/>
            <person name="Poveda L."/>
            <person name="Francoijs K.-J."/>
            <person name="Bonisoli-Alquati A."/>
            <person name="Canova L."/>
            <person name="Gianfranceschi L."/>
            <person name="Horner D.S."/>
            <person name="Saino N."/>
        </authorList>
    </citation>
    <scope>NUCLEOTIDE SEQUENCE [LARGE SCALE GENOMIC DNA]</scope>
    <source>
        <strain evidence="2">Chelidonia</strain>
        <tissue evidence="2">Blood</tissue>
    </source>
</reference>
<accession>A0A3M0LEC1</accession>
<keyword evidence="3" id="KW-1185">Reference proteome</keyword>
<feature type="compositionally biased region" description="Basic residues" evidence="1">
    <location>
        <begin position="25"/>
        <end position="34"/>
    </location>
</feature>
<protein>
    <submittedName>
        <fullName evidence="2">Uncharacterized protein</fullName>
    </submittedName>
</protein>
<feature type="region of interest" description="Disordered" evidence="1">
    <location>
        <begin position="1"/>
        <end position="51"/>
    </location>
</feature>